<gene>
    <name evidence="2" type="ORF">C1H46_030287</name>
</gene>
<dbReference type="Pfam" id="PF04043">
    <property type="entry name" value="PMEI"/>
    <property type="match status" value="1"/>
</dbReference>
<dbReference type="EMBL" id="VIEB01000648">
    <property type="protein sequence ID" value="TQD84197.1"/>
    <property type="molecule type" value="Genomic_DNA"/>
</dbReference>
<dbReference type="InterPro" id="IPR035513">
    <property type="entry name" value="Invertase/methylesterase_inhib"/>
</dbReference>
<dbReference type="InterPro" id="IPR006501">
    <property type="entry name" value="Pectinesterase_inhib_dom"/>
</dbReference>
<accession>A0A540LCJ0</accession>
<dbReference type="STRING" id="106549.A0A540LCJ0"/>
<dbReference type="CDD" id="cd15798">
    <property type="entry name" value="PMEI-like_3"/>
    <property type="match status" value="1"/>
</dbReference>
<dbReference type="NCBIfam" id="TIGR01614">
    <property type="entry name" value="PME_inhib"/>
    <property type="match status" value="1"/>
</dbReference>
<dbReference type="AlphaFoldDB" id="A0A540LCJ0"/>
<organism evidence="2 3">
    <name type="scientific">Malus baccata</name>
    <name type="common">Siberian crab apple</name>
    <name type="synonym">Pyrus baccata</name>
    <dbReference type="NCBI Taxonomy" id="106549"/>
    <lineage>
        <taxon>Eukaryota</taxon>
        <taxon>Viridiplantae</taxon>
        <taxon>Streptophyta</taxon>
        <taxon>Embryophyta</taxon>
        <taxon>Tracheophyta</taxon>
        <taxon>Spermatophyta</taxon>
        <taxon>Magnoliopsida</taxon>
        <taxon>eudicotyledons</taxon>
        <taxon>Gunneridae</taxon>
        <taxon>Pentapetalae</taxon>
        <taxon>rosids</taxon>
        <taxon>fabids</taxon>
        <taxon>Rosales</taxon>
        <taxon>Rosaceae</taxon>
        <taxon>Amygdaloideae</taxon>
        <taxon>Maleae</taxon>
        <taxon>Malus</taxon>
    </lineage>
</organism>
<keyword evidence="3" id="KW-1185">Reference proteome</keyword>
<sequence>MADLNTWLSAALTNGDTCLDGFEGQKGKPVKLLQDRVLKVTYITSNALALVNKLATTGLGSLPNL</sequence>
<reference evidence="2 3" key="1">
    <citation type="journal article" date="2019" name="G3 (Bethesda)">
        <title>Sequencing of a Wild Apple (Malus baccata) Genome Unravels the Differences Between Cultivated and Wild Apple Species Regarding Disease Resistance and Cold Tolerance.</title>
        <authorList>
            <person name="Chen X."/>
        </authorList>
    </citation>
    <scope>NUCLEOTIDE SEQUENCE [LARGE SCALE GENOMIC DNA]</scope>
    <source>
        <strain evidence="3">cv. Shandingzi</strain>
        <tissue evidence="2">Leaves</tissue>
    </source>
</reference>
<dbReference type="GO" id="GO:0004857">
    <property type="term" value="F:enzyme inhibitor activity"/>
    <property type="evidence" value="ECO:0007669"/>
    <property type="project" value="InterPro"/>
</dbReference>
<evidence type="ECO:0000259" key="1">
    <source>
        <dbReference type="Pfam" id="PF04043"/>
    </source>
</evidence>
<feature type="domain" description="Pectinesterase inhibitor" evidence="1">
    <location>
        <begin position="1"/>
        <end position="50"/>
    </location>
</feature>
<dbReference type="Gene3D" id="1.20.140.40">
    <property type="entry name" value="Invertase/pectin methylesterase inhibitor family protein"/>
    <property type="match status" value="1"/>
</dbReference>
<protein>
    <recommendedName>
        <fullName evidence="1">Pectinesterase inhibitor domain-containing protein</fullName>
    </recommendedName>
</protein>
<evidence type="ECO:0000313" key="2">
    <source>
        <dbReference type="EMBL" id="TQD84197.1"/>
    </source>
</evidence>
<dbReference type="Proteomes" id="UP000315295">
    <property type="component" value="Unassembled WGS sequence"/>
</dbReference>
<dbReference type="SUPFAM" id="SSF101148">
    <property type="entry name" value="Plant invertase/pectin methylesterase inhibitor"/>
    <property type="match status" value="1"/>
</dbReference>
<name>A0A540LCJ0_MALBA</name>
<proteinExistence type="predicted"/>
<evidence type="ECO:0000313" key="3">
    <source>
        <dbReference type="Proteomes" id="UP000315295"/>
    </source>
</evidence>
<comment type="caution">
    <text evidence="2">The sequence shown here is derived from an EMBL/GenBank/DDBJ whole genome shotgun (WGS) entry which is preliminary data.</text>
</comment>